<keyword evidence="2" id="KW-0436">Ligase</keyword>
<dbReference type="Pfam" id="PF13193">
    <property type="entry name" value="AMP-binding_C"/>
    <property type="match status" value="1"/>
</dbReference>
<sequence length="576" mass="62050">MTGSSATEAFRAARDLLLLHRTDPSKAVAEFRWPRPAEFNWALDWFDVLAVTRRDGAALRVVGPGGPGTDRVFTFHDLARRSERVAGRLRSLGVRRGDPLLLMLGNRVEVWETMLAAIRLGAVLVPTYTTATPAELADRLHRADVRYVVAEAGLAGRFAAPPAGGARRWTGIAVGGTAPGWADYEDSADPADPEGPTDTGAFTPDGPTRADDPLFRYFTSGTTSRPKMVEHTHVSYPIGHLSGMYWNGVRPGDTHLNVSAPGWAKHAWSSFFVPWNAEATVVALDAARSGPADVLEVLRTRSVSTFCAPPTVWRGMAALGLGDRPPALREAVAAGEPLEPSLIGLVAREWGIDLRDGYGQTETTGQIGNPPGRRPVPGSMGHPLPGHTVVLLDPETGREVPDGMPGEICLDLADPPLGLMRGYAGDPERTAKVLANGHYHTGDLAVRSPDGSLTYLARADDMFKSFDHRISPRELEEVLLRDAAVADAAVVPVPDPAGLWAPKAFVVAAPGHPAGERTALRVLRRVREELPPEKWVRVLEFAPVLPRTTSGKVRRAELRERAAGSAEYRVESVPGQ</sequence>
<evidence type="ECO:0000313" key="9">
    <source>
        <dbReference type="Proteomes" id="UP000695264"/>
    </source>
</evidence>
<feature type="domain" description="AMP-binding enzyme C-terminal" evidence="7">
    <location>
        <begin position="474"/>
        <end position="552"/>
    </location>
</feature>
<evidence type="ECO:0000256" key="3">
    <source>
        <dbReference type="ARBA" id="ARBA00022741"/>
    </source>
</evidence>
<feature type="domain" description="AMP-dependent synthetase/ligase" evidence="6">
    <location>
        <begin position="63"/>
        <end position="423"/>
    </location>
</feature>
<evidence type="ECO:0000256" key="5">
    <source>
        <dbReference type="SAM" id="MobiDB-lite"/>
    </source>
</evidence>
<dbReference type="InterPro" id="IPR042099">
    <property type="entry name" value="ANL_N_sf"/>
</dbReference>
<dbReference type="EMBL" id="JAATEN010000009">
    <property type="protein sequence ID" value="NJQ01631.1"/>
    <property type="molecule type" value="Genomic_DNA"/>
</dbReference>
<dbReference type="InterPro" id="IPR025110">
    <property type="entry name" value="AMP-bd_C"/>
</dbReference>
<keyword evidence="3" id="KW-0547">Nucleotide-binding</keyword>
<proteinExistence type="inferred from homology"/>
<dbReference type="InterPro" id="IPR000873">
    <property type="entry name" value="AMP-dep_synth/lig_dom"/>
</dbReference>
<keyword evidence="9" id="KW-1185">Reference proteome</keyword>
<organism evidence="8 9">
    <name type="scientific">Streptomyces zingiberis</name>
    <dbReference type="NCBI Taxonomy" id="2053010"/>
    <lineage>
        <taxon>Bacteria</taxon>
        <taxon>Bacillati</taxon>
        <taxon>Actinomycetota</taxon>
        <taxon>Actinomycetes</taxon>
        <taxon>Kitasatosporales</taxon>
        <taxon>Streptomycetaceae</taxon>
        <taxon>Streptomyces</taxon>
    </lineage>
</organism>
<dbReference type="InterPro" id="IPR045851">
    <property type="entry name" value="AMP-bd_C_sf"/>
</dbReference>
<dbReference type="SUPFAM" id="SSF56801">
    <property type="entry name" value="Acetyl-CoA synthetase-like"/>
    <property type="match status" value="1"/>
</dbReference>
<gene>
    <name evidence="8" type="ORF">HCK00_14115</name>
</gene>
<dbReference type="PANTHER" id="PTHR43605:SF10">
    <property type="entry name" value="ACYL-COA SYNTHETASE MEDIUM CHAIN FAMILY MEMBER 3"/>
    <property type="match status" value="1"/>
</dbReference>
<evidence type="ECO:0000313" key="8">
    <source>
        <dbReference type="EMBL" id="NJQ01631.1"/>
    </source>
</evidence>
<dbReference type="InterPro" id="IPR051087">
    <property type="entry name" value="Mitochondrial_ACSM"/>
</dbReference>
<evidence type="ECO:0000256" key="4">
    <source>
        <dbReference type="ARBA" id="ARBA00022840"/>
    </source>
</evidence>
<name>A0ABX1BYR8_9ACTN</name>
<dbReference type="Pfam" id="PF00501">
    <property type="entry name" value="AMP-binding"/>
    <property type="match status" value="1"/>
</dbReference>
<comment type="similarity">
    <text evidence="1">Belongs to the ATP-dependent AMP-binding enzyme family.</text>
</comment>
<dbReference type="Gene3D" id="3.30.300.30">
    <property type="match status" value="1"/>
</dbReference>
<evidence type="ECO:0000256" key="2">
    <source>
        <dbReference type="ARBA" id="ARBA00022598"/>
    </source>
</evidence>
<keyword evidence="4" id="KW-0067">ATP-binding</keyword>
<accession>A0ABX1BYR8</accession>
<comment type="caution">
    <text evidence="8">The sequence shown here is derived from an EMBL/GenBank/DDBJ whole genome shotgun (WGS) entry which is preliminary data.</text>
</comment>
<evidence type="ECO:0000256" key="1">
    <source>
        <dbReference type="ARBA" id="ARBA00006432"/>
    </source>
</evidence>
<evidence type="ECO:0000259" key="7">
    <source>
        <dbReference type="Pfam" id="PF13193"/>
    </source>
</evidence>
<dbReference type="Proteomes" id="UP000695264">
    <property type="component" value="Unassembled WGS sequence"/>
</dbReference>
<dbReference type="PANTHER" id="PTHR43605">
    <property type="entry name" value="ACYL-COENZYME A SYNTHETASE"/>
    <property type="match status" value="1"/>
</dbReference>
<protein>
    <submittedName>
        <fullName evidence="8">AMP-binding protein</fullName>
    </submittedName>
</protein>
<dbReference type="Gene3D" id="3.40.50.12780">
    <property type="entry name" value="N-terminal domain of ligase-like"/>
    <property type="match status" value="1"/>
</dbReference>
<reference evidence="8 9" key="1">
    <citation type="submission" date="2020-03" db="EMBL/GenBank/DDBJ databases">
        <title>WGS of actinomycetes isolated from Thailand.</title>
        <authorList>
            <person name="Thawai C."/>
        </authorList>
    </citation>
    <scope>NUCLEOTIDE SEQUENCE [LARGE SCALE GENOMIC DNA]</scope>
    <source>
        <strain evidence="8 9">PLAI 1-29</strain>
    </source>
</reference>
<evidence type="ECO:0000259" key="6">
    <source>
        <dbReference type="Pfam" id="PF00501"/>
    </source>
</evidence>
<feature type="region of interest" description="Disordered" evidence="5">
    <location>
        <begin position="184"/>
        <end position="206"/>
    </location>
</feature>
<dbReference type="RefSeq" id="WP_168102258.1">
    <property type="nucleotide sequence ID" value="NZ_JAATEN010000009.1"/>
</dbReference>